<evidence type="ECO:0000313" key="1">
    <source>
        <dbReference type="EMBL" id="MBM6616611.1"/>
    </source>
</evidence>
<sequence>MASTIQEKIQQIFDSIEIKYEYSSDVTRIETFNWNGELHDFKVEYFIGSQKYVFHYDREEVKNLGVKTNPIEQLEDEVRYVKRMHERGIGSKDYYPFTTI</sequence>
<organism evidence="1 2">
    <name type="scientific">Bacillus suaedaesalsae</name>
    <dbReference type="NCBI Taxonomy" id="2810349"/>
    <lineage>
        <taxon>Bacteria</taxon>
        <taxon>Bacillati</taxon>
        <taxon>Bacillota</taxon>
        <taxon>Bacilli</taxon>
        <taxon>Bacillales</taxon>
        <taxon>Bacillaceae</taxon>
        <taxon>Bacillus</taxon>
    </lineage>
</organism>
<keyword evidence="2" id="KW-1185">Reference proteome</keyword>
<proteinExistence type="predicted"/>
<name>A0ABS2DDS5_9BACI</name>
<evidence type="ECO:0000313" key="2">
    <source>
        <dbReference type="Proteomes" id="UP001518925"/>
    </source>
</evidence>
<evidence type="ECO:0008006" key="3">
    <source>
        <dbReference type="Google" id="ProtNLM"/>
    </source>
</evidence>
<comment type="caution">
    <text evidence="1">The sequence shown here is derived from an EMBL/GenBank/DDBJ whole genome shotgun (WGS) entry which is preliminary data.</text>
</comment>
<dbReference type="Proteomes" id="UP001518925">
    <property type="component" value="Unassembled WGS sequence"/>
</dbReference>
<dbReference type="RefSeq" id="WP_204201993.1">
    <property type="nucleotide sequence ID" value="NZ_JAFELM010000013.1"/>
</dbReference>
<protein>
    <recommendedName>
        <fullName evidence="3">KTSC domain-containing protein</fullName>
    </recommendedName>
</protein>
<reference evidence="1 2" key="1">
    <citation type="submission" date="2021-02" db="EMBL/GenBank/DDBJ databases">
        <title>Bacillus sp. RD4P76, an endophyte from a halophyte.</title>
        <authorList>
            <person name="Sun J.-Q."/>
        </authorList>
    </citation>
    <scope>NUCLEOTIDE SEQUENCE [LARGE SCALE GENOMIC DNA]</scope>
    <source>
        <strain evidence="1 2">RD4P76</strain>
    </source>
</reference>
<accession>A0ABS2DDS5</accession>
<gene>
    <name evidence="1" type="ORF">JR050_02800</name>
</gene>
<dbReference type="EMBL" id="JAFELM010000013">
    <property type="protein sequence ID" value="MBM6616611.1"/>
    <property type="molecule type" value="Genomic_DNA"/>
</dbReference>